<proteinExistence type="predicted"/>
<dbReference type="EMBL" id="JSAM01000112">
    <property type="protein sequence ID" value="KIA76543.1"/>
    <property type="molecule type" value="Genomic_DNA"/>
</dbReference>
<dbReference type="RefSeq" id="WP_013924066.1">
    <property type="nucleotide sequence ID" value="NZ_BAWW01000066.1"/>
</dbReference>
<dbReference type="AlphaFoldDB" id="A0A0C1E8Y7"/>
<organism evidence="1 2">
    <name type="scientific">Parachlamydia acanthamoebae</name>
    <dbReference type="NCBI Taxonomy" id="83552"/>
    <lineage>
        <taxon>Bacteria</taxon>
        <taxon>Pseudomonadati</taxon>
        <taxon>Chlamydiota</taxon>
        <taxon>Chlamydiia</taxon>
        <taxon>Parachlamydiales</taxon>
        <taxon>Parachlamydiaceae</taxon>
        <taxon>Parachlamydia</taxon>
    </lineage>
</organism>
<protein>
    <submittedName>
        <fullName evidence="1">Uncharacterized protein</fullName>
    </submittedName>
</protein>
<comment type="caution">
    <text evidence="1">The sequence shown here is derived from an EMBL/GenBank/DDBJ whole genome shotgun (WGS) entry which is preliminary data.</text>
</comment>
<reference evidence="1 2" key="1">
    <citation type="journal article" date="2014" name="Mol. Biol. Evol.">
        <title>Massive expansion of Ubiquitination-related gene families within the Chlamydiae.</title>
        <authorList>
            <person name="Domman D."/>
            <person name="Collingro A."/>
            <person name="Lagkouvardos I."/>
            <person name="Gehre L."/>
            <person name="Weinmaier T."/>
            <person name="Rattei T."/>
            <person name="Subtil A."/>
            <person name="Horn M."/>
        </authorList>
    </citation>
    <scope>NUCLEOTIDE SEQUENCE [LARGE SCALE GENOMIC DNA]</scope>
    <source>
        <strain evidence="1 2">OEW1</strain>
    </source>
</reference>
<evidence type="ECO:0000313" key="2">
    <source>
        <dbReference type="Proteomes" id="UP000031307"/>
    </source>
</evidence>
<dbReference type="Proteomes" id="UP000031307">
    <property type="component" value="Unassembled WGS sequence"/>
</dbReference>
<accession>A0A0C1E8Y7</accession>
<evidence type="ECO:0000313" key="1">
    <source>
        <dbReference type="EMBL" id="KIA76543.1"/>
    </source>
</evidence>
<gene>
    <name evidence="1" type="ORF">DB43_AB00080</name>
</gene>
<dbReference type="PATRIC" id="fig|83552.4.peg.2319"/>
<sequence>MNKYEGSPYVDSMQKGQFFEEEKERAVSHPTSFKPLKQVVLEMVKATLMDQNETIPVDHQFPPSNEEILPTNIREKMLESVVSEKVRDYEQKFVDYLNGIFEHGIVSSNRAILLGIKQVSSLDKNPRPPNEVEVNCISDLKGIQVAVNGPSAETSKAKGALSVALERKHDTLTEDLPPAQLTPEEEKSLEGLPATLKETFTKLKLKDKGPTFTEEALSILSDRANSSLLILTTPQKMQLVDNGGESLSIENSVIHDFKEQTETEALDGCREIKILANIDPRSFDVVLLPKRFEHLRDSLNVPQTCQVIFVPETTTKVFYNYAPLDSSDSRTVISVPLEVSCPNFLEAAAKYFREKGQMITHVSKGPSLHDKS</sequence>
<name>A0A0C1E8Y7_9BACT</name>